<dbReference type="InterPro" id="IPR000847">
    <property type="entry name" value="LysR_HTH_N"/>
</dbReference>
<dbReference type="PROSITE" id="PS50931">
    <property type="entry name" value="HTH_LYSR"/>
    <property type="match status" value="1"/>
</dbReference>
<evidence type="ECO:0000313" key="6">
    <source>
        <dbReference type="EMBL" id="GEK97379.1"/>
    </source>
</evidence>
<dbReference type="InterPro" id="IPR036388">
    <property type="entry name" value="WH-like_DNA-bd_sf"/>
</dbReference>
<dbReference type="EMBL" id="BJVA01000024">
    <property type="protein sequence ID" value="GEK97379.1"/>
    <property type="molecule type" value="Genomic_DNA"/>
</dbReference>
<evidence type="ECO:0000256" key="2">
    <source>
        <dbReference type="ARBA" id="ARBA00023015"/>
    </source>
</evidence>
<dbReference type="GO" id="GO:0003700">
    <property type="term" value="F:DNA-binding transcription factor activity"/>
    <property type="evidence" value="ECO:0007669"/>
    <property type="project" value="InterPro"/>
</dbReference>
<dbReference type="Gene3D" id="3.40.190.290">
    <property type="match status" value="1"/>
</dbReference>
<dbReference type="PANTHER" id="PTHR30537">
    <property type="entry name" value="HTH-TYPE TRANSCRIPTIONAL REGULATOR"/>
    <property type="match status" value="1"/>
</dbReference>
<keyword evidence="3" id="KW-0238">DNA-binding</keyword>
<evidence type="ECO:0000259" key="5">
    <source>
        <dbReference type="PROSITE" id="PS50931"/>
    </source>
</evidence>
<dbReference type="OrthoDB" id="9812435at2"/>
<dbReference type="RefSeq" id="WP_146863860.1">
    <property type="nucleotide sequence ID" value="NZ_BARK01000020.1"/>
</dbReference>
<dbReference type="GO" id="GO:0006351">
    <property type="term" value="P:DNA-templated transcription"/>
    <property type="evidence" value="ECO:0007669"/>
    <property type="project" value="TreeGrafter"/>
</dbReference>
<protein>
    <submittedName>
        <fullName evidence="6">LysR family transcriptional regulator</fullName>
    </submittedName>
</protein>
<dbReference type="SUPFAM" id="SSF46785">
    <property type="entry name" value="Winged helix' DNA-binding domain"/>
    <property type="match status" value="1"/>
</dbReference>
<evidence type="ECO:0000256" key="4">
    <source>
        <dbReference type="ARBA" id="ARBA00023163"/>
    </source>
</evidence>
<dbReference type="PANTHER" id="PTHR30537:SF1">
    <property type="entry name" value="HTH-TYPE TRANSCRIPTIONAL REGULATOR PGRR"/>
    <property type="match status" value="1"/>
</dbReference>
<dbReference type="SUPFAM" id="SSF53850">
    <property type="entry name" value="Periplasmic binding protein-like II"/>
    <property type="match status" value="1"/>
</dbReference>
<organism evidence="6 7">
    <name type="scientific">Gluconobacter kanchanaburiensis NBRC 103587</name>
    <dbReference type="NCBI Taxonomy" id="1307948"/>
    <lineage>
        <taxon>Bacteria</taxon>
        <taxon>Pseudomonadati</taxon>
        <taxon>Pseudomonadota</taxon>
        <taxon>Alphaproteobacteria</taxon>
        <taxon>Acetobacterales</taxon>
        <taxon>Acetobacteraceae</taxon>
        <taxon>Gluconobacter</taxon>
    </lineage>
</organism>
<dbReference type="Proteomes" id="UP000321079">
    <property type="component" value="Unassembled WGS sequence"/>
</dbReference>
<name>A0A511BAF6_9PROT</name>
<feature type="domain" description="HTH lysR-type" evidence="5">
    <location>
        <begin position="8"/>
        <end position="64"/>
    </location>
</feature>
<dbReference type="FunFam" id="1.10.10.10:FF:000001">
    <property type="entry name" value="LysR family transcriptional regulator"/>
    <property type="match status" value="1"/>
</dbReference>
<dbReference type="AlphaFoldDB" id="A0A511BAF6"/>
<dbReference type="Gene3D" id="1.10.10.10">
    <property type="entry name" value="Winged helix-like DNA-binding domain superfamily/Winged helix DNA-binding domain"/>
    <property type="match status" value="1"/>
</dbReference>
<accession>A0A511BAF6</accession>
<evidence type="ECO:0000313" key="7">
    <source>
        <dbReference type="Proteomes" id="UP000321079"/>
    </source>
</evidence>
<reference evidence="6 7" key="1">
    <citation type="submission" date="2019-07" db="EMBL/GenBank/DDBJ databases">
        <title>Whole genome shotgun sequence of Gluconobacter kanchanaburiensis NBRC 103587.</title>
        <authorList>
            <person name="Hosoyama A."/>
            <person name="Uohara A."/>
            <person name="Ohji S."/>
            <person name="Ichikawa N."/>
        </authorList>
    </citation>
    <scope>NUCLEOTIDE SEQUENCE [LARGE SCALE GENOMIC DNA]</scope>
    <source>
        <strain evidence="6 7">NBRC 103587</strain>
    </source>
</reference>
<dbReference type="InterPro" id="IPR036390">
    <property type="entry name" value="WH_DNA-bd_sf"/>
</dbReference>
<evidence type="ECO:0000256" key="1">
    <source>
        <dbReference type="ARBA" id="ARBA00009437"/>
    </source>
</evidence>
<dbReference type="Pfam" id="PF03466">
    <property type="entry name" value="LysR_substrate"/>
    <property type="match status" value="1"/>
</dbReference>
<evidence type="ECO:0000256" key="3">
    <source>
        <dbReference type="ARBA" id="ARBA00023125"/>
    </source>
</evidence>
<dbReference type="GO" id="GO:0043565">
    <property type="term" value="F:sequence-specific DNA binding"/>
    <property type="evidence" value="ECO:0007669"/>
    <property type="project" value="TreeGrafter"/>
</dbReference>
<comment type="caution">
    <text evidence="6">The sequence shown here is derived from an EMBL/GenBank/DDBJ whole genome shotgun (WGS) entry which is preliminary data.</text>
</comment>
<keyword evidence="2" id="KW-0805">Transcription regulation</keyword>
<dbReference type="InterPro" id="IPR005119">
    <property type="entry name" value="LysR_subst-bd"/>
</dbReference>
<proteinExistence type="inferred from homology"/>
<dbReference type="Pfam" id="PF00126">
    <property type="entry name" value="HTH_1"/>
    <property type="match status" value="1"/>
</dbReference>
<keyword evidence="7" id="KW-1185">Reference proteome</keyword>
<keyword evidence="4" id="KW-0804">Transcription</keyword>
<sequence>MPFAPTGDFGQLTVFMNVAALGSFAAAGRKLGISGSAVGQNIRQLEQRLGLQLFVRTTRSVKLTPRGAAFLAEVLPAAEALKIAISNAQGTSDRPAGVIRLVAPRSAVEQVLMPMLPDFTTAYPEIAIEVTVDDVDHNFPHPDFDIALKIREVISGDMVSVRVGPELRQLAVAAPDLIARVGKPGHPRELIDFPCIRWRWAGHSRAYAWEFFENGKWFAVEVSGSLLLTDRQLALPLCLAGVGVCLAGETEVSSLLKEGKLINLFDDFCPGYPGWHLCFSRQRHMPHALRLFIDAMRQDHSLCEDRN</sequence>
<comment type="similarity">
    <text evidence="1">Belongs to the LysR transcriptional regulatory family.</text>
</comment>
<dbReference type="InterPro" id="IPR058163">
    <property type="entry name" value="LysR-type_TF_proteobact-type"/>
</dbReference>
<gene>
    <name evidence="6" type="ORF">GKA01_25760</name>
</gene>